<sequence length="233" mass="26086">MELAICGGDRQAQQHLEELLRLWLGDIQGQAQLCLFPGPQELLAQYTPGRFAFLFLDVQAGGLDCARQLRAAGEGCQIAFLSEGPQEALACYEVHPAGYLLKPVERKPLFDLLRWHRALFLPAMERLTVRSARVERQMLVAEILYITVQGRTSILCLRGEQVRTNTSLGQLAQQLAPASFFRCHREYLVNPAHILDLQGNRLVLDSGQEILVSENNLRQAQALLEARRAAGRS</sequence>
<protein>
    <submittedName>
        <fullName evidence="2">LytTR family DNA-binding domain-containing protein</fullName>
    </submittedName>
</protein>
<dbReference type="PROSITE" id="PS50930">
    <property type="entry name" value="HTH_LYTTR"/>
    <property type="match status" value="1"/>
</dbReference>
<dbReference type="InterPro" id="IPR046947">
    <property type="entry name" value="LytR-like"/>
</dbReference>
<dbReference type="EMBL" id="DXES01000001">
    <property type="protein sequence ID" value="HIX64608.1"/>
    <property type="molecule type" value="Genomic_DNA"/>
</dbReference>
<accession>A0A9D1WP84</accession>
<dbReference type="GO" id="GO:0003677">
    <property type="term" value="F:DNA binding"/>
    <property type="evidence" value="ECO:0007669"/>
    <property type="project" value="UniProtKB-KW"/>
</dbReference>
<proteinExistence type="predicted"/>
<evidence type="ECO:0000313" key="2">
    <source>
        <dbReference type="EMBL" id="HIX64608.1"/>
    </source>
</evidence>
<organism evidence="2 3">
    <name type="scientific">Candidatus Anaerotruncus excrementipullorum</name>
    <dbReference type="NCBI Taxonomy" id="2838465"/>
    <lineage>
        <taxon>Bacteria</taxon>
        <taxon>Bacillati</taxon>
        <taxon>Bacillota</taxon>
        <taxon>Clostridia</taxon>
        <taxon>Eubacteriales</taxon>
        <taxon>Oscillospiraceae</taxon>
        <taxon>Anaerotruncus</taxon>
    </lineage>
</organism>
<dbReference type="SMART" id="SM00850">
    <property type="entry name" value="LytTR"/>
    <property type="match status" value="1"/>
</dbReference>
<dbReference type="Gene3D" id="2.40.50.1020">
    <property type="entry name" value="LytTr DNA-binding domain"/>
    <property type="match status" value="1"/>
</dbReference>
<dbReference type="Pfam" id="PF04397">
    <property type="entry name" value="LytTR"/>
    <property type="match status" value="1"/>
</dbReference>
<name>A0A9D1WP84_9FIRM</name>
<dbReference type="Gene3D" id="3.40.50.2300">
    <property type="match status" value="1"/>
</dbReference>
<reference evidence="2" key="1">
    <citation type="journal article" date="2021" name="PeerJ">
        <title>Extensive microbial diversity within the chicken gut microbiome revealed by metagenomics and culture.</title>
        <authorList>
            <person name="Gilroy R."/>
            <person name="Ravi A."/>
            <person name="Getino M."/>
            <person name="Pursley I."/>
            <person name="Horton D.L."/>
            <person name="Alikhan N.F."/>
            <person name="Baker D."/>
            <person name="Gharbi K."/>
            <person name="Hall N."/>
            <person name="Watson M."/>
            <person name="Adriaenssens E.M."/>
            <person name="Foster-Nyarko E."/>
            <person name="Jarju S."/>
            <person name="Secka A."/>
            <person name="Antonio M."/>
            <person name="Oren A."/>
            <person name="Chaudhuri R.R."/>
            <person name="La Ragione R."/>
            <person name="Hildebrand F."/>
            <person name="Pallen M.J."/>
        </authorList>
    </citation>
    <scope>NUCLEOTIDE SEQUENCE</scope>
    <source>
        <strain evidence="2">CHK188-5543</strain>
    </source>
</reference>
<reference evidence="2" key="2">
    <citation type="submission" date="2021-04" db="EMBL/GenBank/DDBJ databases">
        <authorList>
            <person name="Gilroy R."/>
        </authorList>
    </citation>
    <scope>NUCLEOTIDE SEQUENCE</scope>
    <source>
        <strain evidence="2">CHK188-5543</strain>
    </source>
</reference>
<comment type="caution">
    <text evidence="2">The sequence shown here is derived from an EMBL/GenBank/DDBJ whole genome shotgun (WGS) entry which is preliminary data.</text>
</comment>
<dbReference type="GO" id="GO:0000156">
    <property type="term" value="F:phosphorelay response regulator activity"/>
    <property type="evidence" value="ECO:0007669"/>
    <property type="project" value="InterPro"/>
</dbReference>
<dbReference type="InterPro" id="IPR011006">
    <property type="entry name" value="CheY-like_superfamily"/>
</dbReference>
<dbReference type="SUPFAM" id="SSF52172">
    <property type="entry name" value="CheY-like"/>
    <property type="match status" value="1"/>
</dbReference>
<gene>
    <name evidence="2" type="ORF">H9736_00005</name>
</gene>
<dbReference type="Proteomes" id="UP000886800">
    <property type="component" value="Unassembled WGS sequence"/>
</dbReference>
<evidence type="ECO:0000313" key="3">
    <source>
        <dbReference type="Proteomes" id="UP000886800"/>
    </source>
</evidence>
<evidence type="ECO:0000259" key="1">
    <source>
        <dbReference type="PROSITE" id="PS50930"/>
    </source>
</evidence>
<dbReference type="PANTHER" id="PTHR37299:SF1">
    <property type="entry name" value="STAGE 0 SPORULATION PROTEIN A HOMOLOG"/>
    <property type="match status" value="1"/>
</dbReference>
<dbReference type="InterPro" id="IPR007492">
    <property type="entry name" value="LytTR_DNA-bd_dom"/>
</dbReference>
<feature type="domain" description="HTH LytTR-type" evidence="1">
    <location>
        <begin position="141"/>
        <end position="226"/>
    </location>
</feature>
<dbReference type="AlphaFoldDB" id="A0A9D1WP84"/>
<keyword evidence="2" id="KW-0238">DNA-binding</keyword>
<dbReference type="PANTHER" id="PTHR37299">
    <property type="entry name" value="TRANSCRIPTIONAL REGULATOR-RELATED"/>
    <property type="match status" value="1"/>
</dbReference>